<keyword evidence="1" id="KW-1133">Transmembrane helix</keyword>
<organism evidence="2 3">
    <name type="scientific">Rhododendron griersonianum</name>
    <dbReference type="NCBI Taxonomy" id="479676"/>
    <lineage>
        <taxon>Eukaryota</taxon>
        <taxon>Viridiplantae</taxon>
        <taxon>Streptophyta</taxon>
        <taxon>Embryophyta</taxon>
        <taxon>Tracheophyta</taxon>
        <taxon>Spermatophyta</taxon>
        <taxon>Magnoliopsida</taxon>
        <taxon>eudicotyledons</taxon>
        <taxon>Gunneridae</taxon>
        <taxon>Pentapetalae</taxon>
        <taxon>asterids</taxon>
        <taxon>Ericales</taxon>
        <taxon>Ericaceae</taxon>
        <taxon>Ericoideae</taxon>
        <taxon>Rhodoreae</taxon>
        <taxon>Rhododendron</taxon>
    </lineage>
</organism>
<keyword evidence="1" id="KW-0812">Transmembrane</keyword>
<feature type="transmembrane region" description="Helical" evidence="1">
    <location>
        <begin position="20"/>
        <end position="41"/>
    </location>
</feature>
<name>A0AAV6KD76_9ERIC</name>
<dbReference type="EMBL" id="JACTNZ010000005">
    <property type="protein sequence ID" value="KAG5550295.1"/>
    <property type="molecule type" value="Genomic_DNA"/>
</dbReference>
<accession>A0AAV6KD76</accession>
<evidence type="ECO:0000313" key="3">
    <source>
        <dbReference type="Proteomes" id="UP000823749"/>
    </source>
</evidence>
<dbReference type="Proteomes" id="UP000823749">
    <property type="component" value="Chromosome 5"/>
</dbReference>
<reference evidence="2" key="1">
    <citation type="submission" date="2020-08" db="EMBL/GenBank/DDBJ databases">
        <title>Plant Genome Project.</title>
        <authorList>
            <person name="Zhang R.-G."/>
        </authorList>
    </citation>
    <scope>NUCLEOTIDE SEQUENCE</scope>
    <source>
        <strain evidence="2">WSP0</strain>
        <tissue evidence="2">Leaf</tissue>
    </source>
</reference>
<dbReference type="AlphaFoldDB" id="A0AAV6KD76"/>
<evidence type="ECO:0000313" key="2">
    <source>
        <dbReference type="EMBL" id="KAG5550295.1"/>
    </source>
</evidence>
<keyword evidence="3" id="KW-1185">Reference proteome</keyword>
<comment type="caution">
    <text evidence="2">The sequence shown here is derived from an EMBL/GenBank/DDBJ whole genome shotgun (WGS) entry which is preliminary data.</text>
</comment>
<evidence type="ECO:0000256" key="1">
    <source>
        <dbReference type="SAM" id="Phobius"/>
    </source>
</evidence>
<proteinExistence type="predicted"/>
<protein>
    <submittedName>
        <fullName evidence="2">Uncharacterized protein</fullName>
    </submittedName>
</protein>
<gene>
    <name evidence="2" type="ORF">RHGRI_015302</name>
</gene>
<keyword evidence="1" id="KW-0472">Membrane</keyword>
<sequence length="66" mass="6938">MSLISSRGGEKIIMGYYMNWVQALVTAWAFMFLLGLVCCCLSSKPRPHGDTGSGGCACDGAYGGVV</sequence>